<feature type="transmembrane region" description="Helical" evidence="1">
    <location>
        <begin position="20"/>
        <end position="42"/>
    </location>
</feature>
<gene>
    <name evidence="3" type="ORF">BDV96DRAFT_485190</name>
</gene>
<keyword evidence="1" id="KW-0472">Membrane</keyword>
<protein>
    <recommendedName>
        <fullName evidence="2">Luciferase domain-containing protein</fullName>
    </recommendedName>
</protein>
<dbReference type="EMBL" id="ML977313">
    <property type="protein sequence ID" value="KAF2120426.1"/>
    <property type="molecule type" value="Genomic_DNA"/>
</dbReference>
<sequence>MADLLHLPPPPLLPTSLPSILNSPLLQTLFTLSILALATVYIQHDYHKFLALGPGGTPATPLGYLKIKLLSLVCLRDPYRPLPVPPHFRPQRGYLSPSTLHTRPGKRPLVQGIAPQRQRSQKSSADIYARLVRGLRALAKEPRNRLMERTSCFEKHSSGLFASTPITRTCGGEICHAHPSDGSLHMTLHPADAKLVLENRWGERHPLAKGGWFRRFVPREFVLIYAPRSEEEVDVVLGIVAAGVWWVSGVDVRREENVKDRGLSEEDMKKAKEENECWACRLHGCGEKSREKMVADA</sequence>
<dbReference type="PANTHER" id="PTHR38695">
    <property type="entry name" value="AMINO ACID PERMEASE_ SLC12A DOMAIN-CONTAINING PROTEIN"/>
    <property type="match status" value="1"/>
</dbReference>
<accession>A0A6A5ZMP0</accession>
<feature type="domain" description="Luciferase" evidence="2">
    <location>
        <begin position="171"/>
        <end position="242"/>
    </location>
</feature>
<organism evidence="3 4">
    <name type="scientific">Lophiotrema nucula</name>
    <dbReference type="NCBI Taxonomy" id="690887"/>
    <lineage>
        <taxon>Eukaryota</taxon>
        <taxon>Fungi</taxon>
        <taxon>Dikarya</taxon>
        <taxon>Ascomycota</taxon>
        <taxon>Pezizomycotina</taxon>
        <taxon>Dothideomycetes</taxon>
        <taxon>Pleosporomycetidae</taxon>
        <taxon>Pleosporales</taxon>
        <taxon>Lophiotremataceae</taxon>
        <taxon>Lophiotrema</taxon>
    </lineage>
</organism>
<dbReference type="InterPro" id="IPR048273">
    <property type="entry name" value="Luciferase"/>
</dbReference>
<keyword evidence="4" id="KW-1185">Reference proteome</keyword>
<evidence type="ECO:0000256" key="1">
    <source>
        <dbReference type="SAM" id="Phobius"/>
    </source>
</evidence>
<reference evidence="3" key="1">
    <citation type="journal article" date="2020" name="Stud. Mycol.">
        <title>101 Dothideomycetes genomes: a test case for predicting lifestyles and emergence of pathogens.</title>
        <authorList>
            <person name="Haridas S."/>
            <person name="Albert R."/>
            <person name="Binder M."/>
            <person name="Bloem J."/>
            <person name="Labutti K."/>
            <person name="Salamov A."/>
            <person name="Andreopoulos B."/>
            <person name="Baker S."/>
            <person name="Barry K."/>
            <person name="Bills G."/>
            <person name="Bluhm B."/>
            <person name="Cannon C."/>
            <person name="Castanera R."/>
            <person name="Culley D."/>
            <person name="Daum C."/>
            <person name="Ezra D."/>
            <person name="Gonzalez J."/>
            <person name="Henrissat B."/>
            <person name="Kuo A."/>
            <person name="Liang C."/>
            <person name="Lipzen A."/>
            <person name="Lutzoni F."/>
            <person name="Magnuson J."/>
            <person name="Mondo S."/>
            <person name="Nolan M."/>
            <person name="Ohm R."/>
            <person name="Pangilinan J."/>
            <person name="Park H.-J."/>
            <person name="Ramirez L."/>
            <person name="Alfaro M."/>
            <person name="Sun H."/>
            <person name="Tritt A."/>
            <person name="Yoshinaga Y."/>
            <person name="Zwiers L.-H."/>
            <person name="Turgeon B."/>
            <person name="Goodwin S."/>
            <person name="Spatafora J."/>
            <person name="Crous P."/>
            <person name="Grigoriev I."/>
        </authorList>
    </citation>
    <scope>NUCLEOTIDE SEQUENCE</scope>
    <source>
        <strain evidence="3">CBS 627.86</strain>
    </source>
</reference>
<dbReference type="AlphaFoldDB" id="A0A6A5ZMP0"/>
<keyword evidence="1" id="KW-0812">Transmembrane</keyword>
<proteinExistence type="predicted"/>
<evidence type="ECO:0000313" key="3">
    <source>
        <dbReference type="EMBL" id="KAF2120426.1"/>
    </source>
</evidence>
<dbReference type="Pfam" id="PF17648">
    <property type="entry name" value="Luciferase"/>
    <property type="match status" value="1"/>
</dbReference>
<evidence type="ECO:0000313" key="4">
    <source>
        <dbReference type="Proteomes" id="UP000799770"/>
    </source>
</evidence>
<dbReference type="OrthoDB" id="9987011at2759"/>
<name>A0A6A5ZMP0_9PLEO</name>
<dbReference type="PANTHER" id="PTHR38695:SF1">
    <property type="entry name" value="AMINO ACID PERMEASE_ SLC12A DOMAIN-CONTAINING PROTEIN"/>
    <property type="match status" value="1"/>
</dbReference>
<keyword evidence="1" id="KW-1133">Transmembrane helix</keyword>
<evidence type="ECO:0000259" key="2">
    <source>
        <dbReference type="Pfam" id="PF17648"/>
    </source>
</evidence>
<dbReference type="InterPro" id="IPR040841">
    <property type="entry name" value="Luciferase_dom"/>
</dbReference>
<dbReference type="Proteomes" id="UP000799770">
    <property type="component" value="Unassembled WGS sequence"/>
</dbReference>